<evidence type="ECO:0000313" key="1">
    <source>
        <dbReference type="EMBL" id="KAE8692895.1"/>
    </source>
</evidence>
<proteinExistence type="predicted"/>
<comment type="caution">
    <text evidence="1">The sequence shown here is derived from an EMBL/GenBank/DDBJ whole genome shotgun (WGS) entry which is preliminary data.</text>
</comment>
<reference evidence="1" key="1">
    <citation type="submission" date="2019-09" db="EMBL/GenBank/DDBJ databases">
        <title>Draft genome information of white flower Hibiscus syriacus.</title>
        <authorList>
            <person name="Kim Y.-M."/>
        </authorList>
    </citation>
    <scope>NUCLEOTIDE SEQUENCE [LARGE SCALE GENOMIC DNA]</scope>
    <source>
        <strain evidence="1">YM2019G1</strain>
    </source>
</reference>
<dbReference type="EMBL" id="VEPZ02001129">
    <property type="protein sequence ID" value="KAE8692895.1"/>
    <property type="molecule type" value="Genomic_DNA"/>
</dbReference>
<dbReference type="Proteomes" id="UP000436088">
    <property type="component" value="Unassembled WGS sequence"/>
</dbReference>
<protein>
    <submittedName>
        <fullName evidence="1">Uncharacterized protein</fullName>
    </submittedName>
</protein>
<accession>A0A6A2ZPR6</accession>
<gene>
    <name evidence="1" type="ORF">F3Y22_tig00110828pilonHSYRG00213</name>
</gene>
<organism evidence="1 2">
    <name type="scientific">Hibiscus syriacus</name>
    <name type="common">Rose of Sharon</name>
    <dbReference type="NCBI Taxonomy" id="106335"/>
    <lineage>
        <taxon>Eukaryota</taxon>
        <taxon>Viridiplantae</taxon>
        <taxon>Streptophyta</taxon>
        <taxon>Embryophyta</taxon>
        <taxon>Tracheophyta</taxon>
        <taxon>Spermatophyta</taxon>
        <taxon>Magnoliopsida</taxon>
        <taxon>eudicotyledons</taxon>
        <taxon>Gunneridae</taxon>
        <taxon>Pentapetalae</taxon>
        <taxon>rosids</taxon>
        <taxon>malvids</taxon>
        <taxon>Malvales</taxon>
        <taxon>Malvaceae</taxon>
        <taxon>Malvoideae</taxon>
        <taxon>Hibiscus</taxon>
    </lineage>
</organism>
<sequence>MRSRASKLLSNVAGYDAVVTGNLLDRGYTIVVGTWTVFKRPWVELPKASETWRDSWCSSEIYLMEQGIASVAGRNWNTIVVELPTWRDSWCSSGNCWNRRVKLQRGRAAVILKMVITAAPLCSLLWNRNGAKTKDTIFSLNCSNF</sequence>
<keyword evidence="2" id="KW-1185">Reference proteome</keyword>
<name>A0A6A2ZPR6_HIBSY</name>
<evidence type="ECO:0000313" key="2">
    <source>
        <dbReference type="Proteomes" id="UP000436088"/>
    </source>
</evidence>
<dbReference type="AlphaFoldDB" id="A0A6A2ZPR6"/>